<dbReference type="SUPFAM" id="SSF53067">
    <property type="entry name" value="Actin-like ATPase domain"/>
    <property type="match status" value="2"/>
</dbReference>
<keyword evidence="16" id="KW-0479">Metal-binding</keyword>
<dbReference type="Proteomes" id="UP000225608">
    <property type="component" value="Chromosome"/>
</dbReference>
<keyword evidence="13 16" id="KW-0173">Coenzyme A biosynthesis</keyword>
<dbReference type="NCBIfam" id="NF009855">
    <property type="entry name" value="PRK13321.1"/>
    <property type="match status" value="1"/>
</dbReference>
<dbReference type="HAMAP" id="MF_01274">
    <property type="entry name" value="Pantothen_kinase_3"/>
    <property type="match status" value="1"/>
</dbReference>
<keyword evidence="12 16" id="KW-0630">Potassium</keyword>
<dbReference type="EC" id="2.7.1.33" evidence="6 16"/>
<comment type="caution">
    <text evidence="16">Lacks conserved residue(s) required for the propagation of feature annotation.</text>
</comment>
<name>A0A2D1TYN1_9ACTN</name>
<dbReference type="Gene3D" id="3.30.420.40">
    <property type="match status" value="2"/>
</dbReference>
<feature type="binding site" evidence="16">
    <location>
        <position position="135"/>
    </location>
    <ligand>
        <name>K(+)</name>
        <dbReference type="ChEBI" id="CHEBI:29103"/>
    </ligand>
</feature>
<feature type="active site" description="Proton acceptor" evidence="16">
    <location>
        <position position="115"/>
    </location>
</feature>
<comment type="subcellular location">
    <subcellularLocation>
        <location evidence="3 16">Cytoplasm</location>
    </subcellularLocation>
</comment>
<dbReference type="GO" id="GO:0005737">
    <property type="term" value="C:cytoplasm"/>
    <property type="evidence" value="ECO:0007669"/>
    <property type="project" value="UniProtKB-SubCell"/>
</dbReference>
<keyword evidence="8 16" id="KW-0808">Transferase</keyword>
<comment type="cofactor">
    <cofactor evidence="2">
        <name>K(+)</name>
        <dbReference type="ChEBI" id="CHEBI:29103"/>
    </cofactor>
</comment>
<proteinExistence type="inferred from homology"/>
<protein>
    <recommendedName>
        <fullName evidence="15 16">Type III pantothenate kinase</fullName>
        <ecNumber evidence="6 16">2.7.1.33</ecNumber>
    </recommendedName>
    <alternativeName>
        <fullName evidence="16">PanK-III</fullName>
    </alternativeName>
    <alternativeName>
        <fullName evidence="16">Pantothenic acid kinase</fullName>
    </alternativeName>
</protein>
<evidence type="ECO:0000256" key="4">
    <source>
        <dbReference type="ARBA" id="ARBA00005225"/>
    </source>
</evidence>
<dbReference type="GO" id="GO:0005524">
    <property type="term" value="F:ATP binding"/>
    <property type="evidence" value="ECO:0007669"/>
    <property type="project" value="UniProtKB-UniRule"/>
</dbReference>
<dbReference type="EMBL" id="CP024160">
    <property type="protein sequence ID" value="ATP54473.1"/>
    <property type="molecule type" value="Genomic_DNA"/>
</dbReference>
<evidence type="ECO:0000256" key="8">
    <source>
        <dbReference type="ARBA" id="ARBA00022679"/>
    </source>
</evidence>
<dbReference type="AlphaFoldDB" id="A0A2D1TYN1"/>
<evidence type="ECO:0000313" key="18">
    <source>
        <dbReference type="Proteomes" id="UP000225608"/>
    </source>
</evidence>
<keyword evidence="11 16" id="KW-0067">ATP-binding</keyword>
<accession>A0A2D1TYN1</accession>
<dbReference type="GO" id="GO:0015937">
    <property type="term" value="P:coenzyme A biosynthetic process"/>
    <property type="evidence" value="ECO:0007669"/>
    <property type="project" value="UniProtKB-UniRule"/>
</dbReference>
<sequence>MPTPGVDMLLAIDMGNTQTAMGLFDGDELVQSWRMPTDRSYTADEIHVRLMGFFKMYDLSLDAVDAIAFAGVVPQLSREWHAVADRIAADAIVIGPQTAAVTKLRAARPQAVGADRVANAVAAETFYGAPAIVVDFGTATNIDVIDEDGYYIGGAIAPGIRISMDALATRAAKLASVPLEAPKHAIGRDTEECIKVGAVMGAAAMAEGLVARMKRELGREDATVIATGGLAGIVADSTDAFDVVDGQLTIKGICEIYRRMQEQG</sequence>
<keyword evidence="10 16" id="KW-0418">Kinase</keyword>
<dbReference type="GO" id="GO:0004594">
    <property type="term" value="F:pantothenate kinase activity"/>
    <property type="evidence" value="ECO:0007669"/>
    <property type="project" value="UniProtKB-UniRule"/>
</dbReference>
<keyword evidence="9 16" id="KW-0547">Nucleotide-binding</keyword>
<evidence type="ECO:0000256" key="2">
    <source>
        <dbReference type="ARBA" id="ARBA00001958"/>
    </source>
</evidence>
<gene>
    <name evidence="16" type="primary">coaX</name>
    <name evidence="17" type="ORF">CSV91_07990</name>
</gene>
<keyword evidence="7 16" id="KW-0963">Cytoplasm</keyword>
<evidence type="ECO:0000256" key="11">
    <source>
        <dbReference type="ARBA" id="ARBA00022840"/>
    </source>
</evidence>
<comment type="pathway">
    <text evidence="4 16">Cofactor biosynthesis; coenzyme A biosynthesis; CoA from (R)-pantothenate: step 1/5.</text>
</comment>
<comment type="subunit">
    <text evidence="5 16">Homodimer.</text>
</comment>
<feature type="binding site" evidence="16">
    <location>
        <position position="190"/>
    </location>
    <ligand>
        <name>substrate</name>
    </ligand>
</feature>
<dbReference type="InterPro" id="IPR043129">
    <property type="entry name" value="ATPase_NBD"/>
</dbReference>
<evidence type="ECO:0000256" key="14">
    <source>
        <dbReference type="ARBA" id="ARBA00038036"/>
    </source>
</evidence>
<evidence type="ECO:0000256" key="3">
    <source>
        <dbReference type="ARBA" id="ARBA00004496"/>
    </source>
</evidence>
<evidence type="ECO:0000256" key="13">
    <source>
        <dbReference type="ARBA" id="ARBA00022993"/>
    </source>
</evidence>
<evidence type="ECO:0000256" key="7">
    <source>
        <dbReference type="ARBA" id="ARBA00022490"/>
    </source>
</evidence>
<dbReference type="PANTHER" id="PTHR34265:SF1">
    <property type="entry name" value="TYPE III PANTOTHENATE KINASE"/>
    <property type="match status" value="1"/>
</dbReference>
<feature type="binding site" evidence="16">
    <location>
        <position position="138"/>
    </location>
    <ligand>
        <name>ATP</name>
        <dbReference type="ChEBI" id="CHEBI:30616"/>
    </ligand>
</feature>
<evidence type="ECO:0000256" key="1">
    <source>
        <dbReference type="ARBA" id="ARBA00001206"/>
    </source>
</evidence>
<evidence type="ECO:0000256" key="12">
    <source>
        <dbReference type="ARBA" id="ARBA00022958"/>
    </source>
</evidence>
<dbReference type="NCBIfam" id="TIGR00671">
    <property type="entry name" value="baf"/>
    <property type="match status" value="1"/>
</dbReference>
<reference evidence="17 18" key="1">
    <citation type="submission" date="2017-10" db="EMBL/GenBank/DDBJ databases">
        <title>Complete genome sequence of Collinsella aerofaciens isolated from the gut of a healthy adult Indian.</title>
        <authorList>
            <person name="Bag S."/>
            <person name="Ghosh T.S."/>
            <person name="Das B."/>
        </authorList>
    </citation>
    <scope>NUCLEOTIDE SEQUENCE [LARGE SCALE GENOMIC DNA]</scope>
    <source>
        <strain evidence="18">indica</strain>
    </source>
</reference>
<dbReference type="Pfam" id="PF03309">
    <property type="entry name" value="Pan_kinase"/>
    <property type="match status" value="1"/>
</dbReference>
<evidence type="ECO:0000256" key="10">
    <source>
        <dbReference type="ARBA" id="ARBA00022777"/>
    </source>
</evidence>
<dbReference type="PANTHER" id="PTHR34265">
    <property type="entry name" value="TYPE III PANTOTHENATE KINASE"/>
    <property type="match status" value="1"/>
</dbReference>
<comment type="function">
    <text evidence="16">Catalyzes the phosphorylation of pantothenate (Pan), the first step in CoA biosynthesis.</text>
</comment>
<evidence type="ECO:0000256" key="5">
    <source>
        <dbReference type="ARBA" id="ARBA00011738"/>
    </source>
</evidence>
<dbReference type="GO" id="GO:0046872">
    <property type="term" value="F:metal ion binding"/>
    <property type="evidence" value="ECO:0007669"/>
    <property type="project" value="UniProtKB-KW"/>
</dbReference>
<dbReference type="CDD" id="cd24015">
    <property type="entry name" value="ASKHA_NBD_PanK-III"/>
    <property type="match status" value="1"/>
</dbReference>
<feature type="binding site" evidence="16">
    <location>
        <begin position="113"/>
        <end position="116"/>
    </location>
    <ligand>
        <name>substrate</name>
    </ligand>
</feature>
<comment type="catalytic activity">
    <reaction evidence="1 16">
        <text>(R)-pantothenate + ATP = (R)-4'-phosphopantothenate + ADP + H(+)</text>
        <dbReference type="Rhea" id="RHEA:16373"/>
        <dbReference type="ChEBI" id="CHEBI:10986"/>
        <dbReference type="ChEBI" id="CHEBI:15378"/>
        <dbReference type="ChEBI" id="CHEBI:29032"/>
        <dbReference type="ChEBI" id="CHEBI:30616"/>
        <dbReference type="ChEBI" id="CHEBI:456216"/>
        <dbReference type="EC" id="2.7.1.33"/>
    </reaction>
</comment>
<evidence type="ECO:0000256" key="16">
    <source>
        <dbReference type="HAMAP-Rule" id="MF_01274"/>
    </source>
</evidence>
<evidence type="ECO:0000256" key="9">
    <source>
        <dbReference type="ARBA" id="ARBA00022741"/>
    </source>
</evidence>
<evidence type="ECO:0000313" key="17">
    <source>
        <dbReference type="EMBL" id="ATP54473.1"/>
    </source>
</evidence>
<dbReference type="KEGG" id="caer:CSV91_07990"/>
<dbReference type="InterPro" id="IPR004619">
    <property type="entry name" value="Type_III_PanK"/>
</dbReference>
<evidence type="ECO:0000256" key="6">
    <source>
        <dbReference type="ARBA" id="ARBA00012102"/>
    </source>
</evidence>
<evidence type="ECO:0000256" key="15">
    <source>
        <dbReference type="ARBA" id="ARBA00040883"/>
    </source>
</evidence>
<comment type="cofactor">
    <cofactor evidence="16">
        <name>NH4(+)</name>
        <dbReference type="ChEBI" id="CHEBI:28938"/>
    </cofactor>
    <cofactor evidence="16">
        <name>K(+)</name>
        <dbReference type="ChEBI" id="CHEBI:29103"/>
    </cofactor>
    <text evidence="16">A monovalent cation. Ammonium or potassium.</text>
</comment>
<feature type="binding site" evidence="16">
    <location>
        <begin position="13"/>
        <end position="20"/>
    </location>
    <ligand>
        <name>ATP</name>
        <dbReference type="ChEBI" id="CHEBI:30616"/>
    </ligand>
</feature>
<organism evidence="17 18">
    <name type="scientific">Collinsella aerofaciens</name>
    <dbReference type="NCBI Taxonomy" id="74426"/>
    <lineage>
        <taxon>Bacteria</taxon>
        <taxon>Bacillati</taxon>
        <taxon>Actinomycetota</taxon>
        <taxon>Coriobacteriia</taxon>
        <taxon>Coriobacteriales</taxon>
        <taxon>Coriobacteriaceae</taxon>
        <taxon>Collinsella</taxon>
    </lineage>
</organism>
<comment type="similarity">
    <text evidence="14 16">Belongs to the type III pantothenate kinase family.</text>
</comment>
<dbReference type="UniPathway" id="UPA00241">
    <property type="reaction ID" value="UER00352"/>
</dbReference>